<evidence type="ECO:0000313" key="2">
    <source>
        <dbReference type="Proteomes" id="UP000191672"/>
    </source>
</evidence>
<organism evidence="1 2">
    <name type="scientific">Penicillium antarcticum</name>
    <dbReference type="NCBI Taxonomy" id="416450"/>
    <lineage>
        <taxon>Eukaryota</taxon>
        <taxon>Fungi</taxon>
        <taxon>Dikarya</taxon>
        <taxon>Ascomycota</taxon>
        <taxon>Pezizomycotina</taxon>
        <taxon>Eurotiomycetes</taxon>
        <taxon>Eurotiomycetidae</taxon>
        <taxon>Eurotiales</taxon>
        <taxon>Aspergillaceae</taxon>
        <taxon>Penicillium</taxon>
    </lineage>
</organism>
<dbReference type="AlphaFoldDB" id="A0A1V6Q7L6"/>
<dbReference type="Proteomes" id="UP000191672">
    <property type="component" value="Unassembled WGS sequence"/>
</dbReference>
<dbReference type="EMBL" id="MDYN01000010">
    <property type="protein sequence ID" value="OQD85211.1"/>
    <property type="molecule type" value="Genomic_DNA"/>
</dbReference>
<name>A0A1V6Q7L6_9EURO</name>
<reference evidence="2" key="1">
    <citation type="journal article" date="2017" name="Nat. Microbiol.">
        <title>Global analysis of biosynthetic gene clusters reveals vast potential of secondary metabolite production in Penicillium species.</title>
        <authorList>
            <person name="Nielsen J.C."/>
            <person name="Grijseels S."/>
            <person name="Prigent S."/>
            <person name="Ji B."/>
            <person name="Dainat J."/>
            <person name="Nielsen K.F."/>
            <person name="Frisvad J.C."/>
            <person name="Workman M."/>
            <person name="Nielsen J."/>
        </authorList>
    </citation>
    <scope>NUCLEOTIDE SEQUENCE [LARGE SCALE GENOMIC DNA]</scope>
    <source>
        <strain evidence="2">IBT 31811</strain>
    </source>
</reference>
<comment type="caution">
    <text evidence="1">The sequence shown here is derived from an EMBL/GenBank/DDBJ whole genome shotgun (WGS) entry which is preliminary data.</text>
</comment>
<protein>
    <submittedName>
        <fullName evidence="1">Uncharacterized protein</fullName>
    </submittedName>
</protein>
<keyword evidence="2" id="KW-1185">Reference proteome</keyword>
<proteinExistence type="predicted"/>
<sequence>MTIQELAEFKDFTGDKYSWTQSQPKV</sequence>
<accession>A0A1V6Q7L6</accession>
<evidence type="ECO:0000313" key="1">
    <source>
        <dbReference type="EMBL" id="OQD85211.1"/>
    </source>
</evidence>
<gene>
    <name evidence="1" type="ORF">PENANT_c010G11772</name>
</gene>